<sequence>MTTTPLILSFIFCHLLLLLPRRNILTAAADGQWDLLLTNVGISAMHMQLLHTDRVVMFDRTDFGRSNISLPDGKCRNDPNDMALTTDCTAHSVEYDIASNSVRPLMVLTDVWCSSGAVMSDGTLVQTGGFNDGDHGVRMYTPCRSSSCDWREIQTGLTQRRWYATNQILPDGRQIIIGGTQQFNYEFYPKTNPADKSYDLPFLVQTSDPGIENNLYPFVFLNGDGNLFIFANNRAILFNYFKGTVVKTYPAIPGGDPRSYPSSGSAVLLPLRNNVGAEVLVCGGAPKGAFVSANNGNFVGALNTCGRIRINDLNPKWNMETMPTSRVMGDMVLLPNGNVLIINGASSGTPGWELGRNSVLAPILYRPDNPVGSRFEVQNPSSTPRMYHSTAILLRDGRVLVGGSNPHHYYNFIGVLFPTDLTLQAFSPSYLDPKVAYLRPQIISPVSQSRIGYGQELAIQFTIPLGRLDSNSVTVTMVAPSFTTHSFSMNQRLLVLTRGAVIAVGRFAYQIRVTTPGSGNLAPSGYYLVFVIHRDIPSKGIWIQIK</sequence>
<comment type="subcellular location">
    <subcellularLocation>
        <location evidence="1">Secreted</location>
    </subcellularLocation>
</comment>
<dbReference type="FunFam" id="2.130.10.80:FF:000001">
    <property type="entry name" value="Aldehyde oxidase GLOX"/>
    <property type="match status" value="1"/>
</dbReference>
<evidence type="ECO:0000313" key="10">
    <source>
        <dbReference type="EMBL" id="KAG8377887.1"/>
    </source>
</evidence>
<dbReference type="SUPFAM" id="SSF81296">
    <property type="entry name" value="E set domains"/>
    <property type="match status" value="1"/>
</dbReference>
<dbReference type="Gene3D" id="2.130.10.80">
    <property type="entry name" value="Galactose oxidase/kelch, beta-propeller"/>
    <property type="match status" value="1"/>
</dbReference>
<reference evidence="10" key="1">
    <citation type="submission" date="2019-10" db="EMBL/GenBank/DDBJ databases">
        <authorList>
            <person name="Zhang R."/>
            <person name="Pan Y."/>
            <person name="Wang J."/>
            <person name="Ma R."/>
            <person name="Yu S."/>
        </authorList>
    </citation>
    <scope>NUCLEOTIDE SEQUENCE</scope>
    <source>
        <strain evidence="10">LA-IB0</strain>
        <tissue evidence="10">Leaf</tissue>
    </source>
</reference>
<dbReference type="CDD" id="cd02851">
    <property type="entry name" value="E_set_GO_C"/>
    <property type="match status" value="1"/>
</dbReference>
<feature type="domain" description="Glyoxal oxidase N-terminal" evidence="8">
    <location>
        <begin position="45"/>
        <end position="430"/>
    </location>
</feature>
<dbReference type="GO" id="GO:0016491">
    <property type="term" value="F:oxidoreductase activity"/>
    <property type="evidence" value="ECO:0007669"/>
    <property type="project" value="UniProtKB-KW"/>
</dbReference>
<feature type="signal peptide" evidence="7">
    <location>
        <begin position="1"/>
        <end position="28"/>
    </location>
</feature>
<dbReference type="EMBL" id="WHWC01000008">
    <property type="protein sequence ID" value="KAG8377887.1"/>
    <property type="molecule type" value="Genomic_DNA"/>
</dbReference>
<dbReference type="SUPFAM" id="SSF50965">
    <property type="entry name" value="Galactose oxidase, central domain"/>
    <property type="match status" value="1"/>
</dbReference>
<evidence type="ECO:0000256" key="4">
    <source>
        <dbReference type="ARBA" id="ARBA00023002"/>
    </source>
</evidence>
<organism evidence="10 11">
    <name type="scientific">Buddleja alternifolia</name>
    <dbReference type="NCBI Taxonomy" id="168488"/>
    <lineage>
        <taxon>Eukaryota</taxon>
        <taxon>Viridiplantae</taxon>
        <taxon>Streptophyta</taxon>
        <taxon>Embryophyta</taxon>
        <taxon>Tracheophyta</taxon>
        <taxon>Spermatophyta</taxon>
        <taxon>Magnoliopsida</taxon>
        <taxon>eudicotyledons</taxon>
        <taxon>Gunneridae</taxon>
        <taxon>Pentapetalae</taxon>
        <taxon>asterids</taxon>
        <taxon>lamiids</taxon>
        <taxon>Lamiales</taxon>
        <taxon>Scrophulariaceae</taxon>
        <taxon>Buddlejeae</taxon>
        <taxon>Buddleja</taxon>
    </lineage>
</organism>
<dbReference type="InterPro" id="IPR015202">
    <property type="entry name" value="GO-like_E_set"/>
</dbReference>
<keyword evidence="11" id="KW-1185">Reference proteome</keyword>
<dbReference type="InterPro" id="IPR014756">
    <property type="entry name" value="Ig_E-set"/>
</dbReference>
<evidence type="ECO:0000313" key="11">
    <source>
        <dbReference type="Proteomes" id="UP000826271"/>
    </source>
</evidence>
<protein>
    <recommendedName>
        <fullName evidence="5">Aldehyde oxidase GLOX</fullName>
    </recommendedName>
    <alternativeName>
        <fullName evidence="6">Glyoxal oxidase</fullName>
    </alternativeName>
</protein>
<feature type="chain" id="PRO_5043563406" description="Aldehyde oxidase GLOX" evidence="7">
    <location>
        <begin position="29"/>
        <end position="546"/>
    </location>
</feature>
<evidence type="ECO:0000259" key="8">
    <source>
        <dbReference type="Pfam" id="PF07250"/>
    </source>
</evidence>
<accession>A0AAV6XBV7</accession>
<evidence type="ECO:0000256" key="2">
    <source>
        <dbReference type="ARBA" id="ARBA00022525"/>
    </source>
</evidence>
<evidence type="ECO:0000256" key="5">
    <source>
        <dbReference type="ARBA" id="ARBA00073112"/>
    </source>
</evidence>
<evidence type="ECO:0000256" key="6">
    <source>
        <dbReference type="ARBA" id="ARBA00077505"/>
    </source>
</evidence>
<keyword evidence="3 7" id="KW-0732">Signal</keyword>
<proteinExistence type="predicted"/>
<name>A0AAV6XBV7_9LAMI</name>
<gene>
    <name evidence="10" type="ORF">BUALT_Bualt08G0080300</name>
</gene>
<dbReference type="GO" id="GO:0005615">
    <property type="term" value="C:extracellular space"/>
    <property type="evidence" value="ECO:0007669"/>
    <property type="project" value="UniProtKB-ARBA"/>
</dbReference>
<dbReference type="PANTHER" id="PTHR32208:SF62">
    <property type="entry name" value="OXIDASE, PUTATIVE, EXPRESSED-RELATED"/>
    <property type="match status" value="1"/>
</dbReference>
<keyword evidence="4" id="KW-0560">Oxidoreductase</keyword>
<evidence type="ECO:0000259" key="9">
    <source>
        <dbReference type="Pfam" id="PF09118"/>
    </source>
</evidence>
<dbReference type="Pfam" id="PF07250">
    <property type="entry name" value="Glyoxal_oxid_N"/>
    <property type="match status" value="1"/>
</dbReference>
<dbReference type="Gene3D" id="2.60.40.10">
    <property type="entry name" value="Immunoglobulins"/>
    <property type="match status" value="1"/>
</dbReference>
<dbReference type="PANTHER" id="PTHR32208">
    <property type="entry name" value="SECRETED PROTEIN-RELATED"/>
    <property type="match status" value="1"/>
</dbReference>
<dbReference type="Pfam" id="PF09118">
    <property type="entry name" value="GO-like_E_set"/>
    <property type="match status" value="1"/>
</dbReference>
<evidence type="ECO:0000256" key="7">
    <source>
        <dbReference type="SAM" id="SignalP"/>
    </source>
</evidence>
<dbReference type="InterPro" id="IPR013783">
    <property type="entry name" value="Ig-like_fold"/>
</dbReference>
<comment type="caution">
    <text evidence="10">The sequence shown here is derived from an EMBL/GenBank/DDBJ whole genome shotgun (WGS) entry which is preliminary data.</text>
</comment>
<dbReference type="InterPro" id="IPR009880">
    <property type="entry name" value="Glyoxal_oxidase_N"/>
</dbReference>
<evidence type="ECO:0000256" key="1">
    <source>
        <dbReference type="ARBA" id="ARBA00004613"/>
    </source>
</evidence>
<dbReference type="Proteomes" id="UP000826271">
    <property type="component" value="Unassembled WGS sequence"/>
</dbReference>
<evidence type="ECO:0000256" key="3">
    <source>
        <dbReference type="ARBA" id="ARBA00022729"/>
    </source>
</evidence>
<dbReference type="AlphaFoldDB" id="A0AAV6XBV7"/>
<dbReference type="InterPro" id="IPR037293">
    <property type="entry name" value="Gal_Oxidase_central_sf"/>
</dbReference>
<dbReference type="InterPro" id="IPR011043">
    <property type="entry name" value="Gal_Oxase/kelch_b-propeller"/>
</dbReference>
<keyword evidence="2" id="KW-0964">Secreted</keyword>
<feature type="domain" description="Galactose oxidase-like Early set" evidence="9">
    <location>
        <begin position="439"/>
        <end position="545"/>
    </location>
</feature>